<name>A0AA88DIW7_FICCA</name>
<evidence type="ECO:0000313" key="1">
    <source>
        <dbReference type="EMBL" id="GMN47574.1"/>
    </source>
</evidence>
<dbReference type="Proteomes" id="UP001187192">
    <property type="component" value="Unassembled WGS sequence"/>
</dbReference>
<comment type="caution">
    <text evidence="1">The sequence shown here is derived from an EMBL/GenBank/DDBJ whole genome shotgun (WGS) entry which is preliminary data.</text>
</comment>
<reference evidence="1" key="1">
    <citation type="submission" date="2023-07" db="EMBL/GenBank/DDBJ databases">
        <title>draft genome sequence of fig (Ficus carica).</title>
        <authorList>
            <person name="Takahashi T."/>
            <person name="Nishimura K."/>
        </authorList>
    </citation>
    <scope>NUCLEOTIDE SEQUENCE</scope>
</reference>
<organism evidence="1 2">
    <name type="scientific">Ficus carica</name>
    <name type="common">Common fig</name>
    <dbReference type="NCBI Taxonomy" id="3494"/>
    <lineage>
        <taxon>Eukaryota</taxon>
        <taxon>Viridiplantae</taxon>
        <taxon>Streptophyta</taxon>
        <taxon>Embryophyta</taxon>
        <taxon>Tracheophyta</taxon>
        <taxon>Spermatophyta</taxon>
        <taxon>Magnoliopsida</taxon>
        <taxon>eudicotyledons</taxon>
        <taxon>Gunneridae</taxon>
        <taxon>Pentapetalae</taxon>
        <taxon>rosids</taxon>
        <taxon>fabids</taxon>
        <taxon>Rosales</taxon>
        <taxon>Moraceae</taxon>
        <taxon>Ficeae</taxon>
        <taxon>Ficus</taxon>
    </lineage>
</organism>
<sequence length="60" mass="6773">MFSLERGSNATVSEVEEFPYMFSTSHPLPAVRGIGFRIYLILPSELSHVLDVSHVPMHRS</sequence>
<dbReference type="EMBL" id="BTGU01000026">
    <property type="protein sequence ID" value="GMN47574.1"/>
    <property type="molecule type" value="Genomic_DNA"/>
</dbReference>
<proteinExistence type="predicted"/>
<gene>
    <name evidence="1" type="ORF">TIFTF001_016756</name>
</gene>
<keyword evidence="2" id="KW-1185">Reference proteome</keyword>
<protein>
    <submittedName>
        <fullName evidence="1">Uncharacterized protein</fullName>
    </submittedName>
</protein>
<dbReference type="AlphaFoldDB" id="A0AA88DIW7"/>
<accession>A0AA88DIW7</accession>
<evidence type="ECO:0000313" key="2">
    <source>
        <dbReference type="Proteomes" id="UP001187192"/>
    </source>
</evidence>